<evidence type="ECO:0000313" key="3">
    <source>
        <dbReference type="Proteomes" id="UP001221898"/>
    </source>
</evidence>
<sequence>MWWEGGWRRKRRSRRAEEGCPRASLSSFIFSPSSSDSQDRVLAGSGTTGRGRGKASGKDVVGGRLQEEAAESSGRGLLPSGPPCPPSFSSPSSSDSQDRVLAGRR</sequence>
<name>A0AAD7R8X2_9TELE</name>
<dbReference type="Proteomes" id="UP001221898">
    <property type="component" value="Unassembled WGS sequence"/>
</dbReference>
<feature type="region of interest" description="Disordered" evidence="1">
    <location>
        <begin position="1"/>
        <end position="105"/>
    </location>
</feature>
<gene>
    <name evidence="2" type="ORF">AAFF_G00303720</name>
</gene>
<dbReference type="AlphaFoldDB" id="A0AAD7R8X2"/>
<keyword evidence="3" id="KW-1185">Reference proteome</keyword>
<accession>A0AAD7R8X2</accession>
<proteinExistence type="predicted"/>
<evidence type="ECO:0000313" key="2">
    <source>
        <dbReference type="EMBL" id="KAJ8371652.1"/>
    </source>
</evidence>
<reference evidence="2" key="1">
    <citation type="journal article" date="2023" name="Science">
        <title>Genome structures resolve the early diversification of teleost fishes.</title>
        <authorList>
            <person name="Parey E."/>
            <person name="Louis A."/>
            <person name="Montfort J."/>
            <person name="Bouchez O."/>
            <person name="Roques C."/>
            <person name="Iampietro C."/>
            <person name="Lluch J."/>
            <person name="Castinel A."/>
            <person name="Donnadieu C."/>
            <person name="Desvignes T."/>
            <person name="Floi Bucao C."/>
            <person name="Jouanno E."/>
            <person name="Wen M."/>
            <person name="Mejri S."/>
            <person name="Dirks R."/>
            <person name="Jansen H."/>
            <person name="Henkel C."/>
            <person name="Chen W.J."/>
            <person name="Zahm M."/>
            <person name="Cabau C."/>
            <person name="Klopp C."/>
            <person name="Thompson A.W."/>
            <person name="Robinson-Rechavi M."/>
            <person name="Braasch I."/>
            <person name="Lecointre G."/>
            <person name="Bobe J."/>
            <person name="Postlethwait J.H."/>
            <person name="Berthelot C."/>
            <person name="Roest Crollius H."/>
            <person name="Guiguen Y."/>
        </authorList>
    </citation>
    <scope>NUCLEOTIDE SEQUENCE</scope>
    <source>
        <strain evidence="2">NC1722</strain>
    </source>
</reference>
<protein>
    <submittedName>
        <fullName evidence="2">Uncharacterized protein</fullName>
    </submittedName>
</protein>
<evidence type="ECO:0000256" key="1">
    <source>
        <dbReference type="SAM" id="MobiDB-lite"/>
    </source>
</evidence>
<feature type="compositionally biased region" description="Low complexity" evidence="1">
    <location>
        <begin position="24"/>
        <end position="36"/>
    </location>
</feature>
<dbReference type="EMBL" id="JAINUG010000439">
    <property type="protein sequence ID" value="KAJ8371652.1"/>
    <property type="molecule type" value="Genomic_DNA"/>
</dbReference>
<organism evidence="2 3">
    <name type="scientific">Aldrovandia affinis</name>
    <dbReference type="NCBI Taxonomy" id="143900"/>
    <lineage>
        <taxon>Eukaryota</taxon>
        <taxon>Metazoa</taxon>
        <taxon>Chordata</taxon>
        <taxon>Craniata</taxon>
        <taxon>Vertebrata</taxon>
        <taxon>Euteleostomi</taxon>
        <taxon>Actinopterygii</taxon>
        <taxon>Neopterygii</taxon>
        <taxon>Teleostei</taxon>
        <taxon>Notacanthiformes</taxon>
        <taxon>Halosauridae</taxon>
        <taxon>Aldrovandia</taxon>
    </lineage>
</organism>
<comment type="caution">
    <text evidence="2">The sequence shown here is derived from an EMBL/GenBank/DDBJ whole genome shotgun (WGS) entry which is preliminary data.</text>
</comment>